<feature type="domain" description="HTH lysR-type" evidence="5">
    <location>
        <begin position="7"/>
        <end position="64"/>
    </location>
</feature>
<dbReference type="InterPro" id="IPR005119">
    <property type="entry name" value="LysR_subst-bd"/>
</dbReference>
<dbReference type="InterPro" id="IPR037402">
    <property type="entry name" value="YidZ_PBP2"/>
</dbReference>
<dbReference type="Gene3D" id="1.10.10.10">
    <property type="entry name" value="Winged helix-like DNA-binding domain superfamily/Winged helix DNA-binding domain"/>
    <property type="match status" value="1"/>
</dbReference>
<dbReference type="EMBL" id="QQSY01000001">
    <property type="protein sequence ID" value="RDJ00301.1"/>
    <property type="molecule type" value="Genomic_DNA"/>
</dbReference>
<gene>
    <name evidence="6" type="ORF">DVT68_05710</name>
</gene>
<dbReference type="PANTHER" id="PTHR30118">
    <property type="entry name" value="HTH-TYPE TRANSCRIPTIONAL REGULATOR LEUO-RELATED"/>
    <property type="match status" value="1"/>
</dbReference>
<evidence type="ECO:0000313" key="6">
    <source>
        <dbReference type="EMBL" id="RDJ00301.1"/>
    </source>
</evidence>
<evidence type="ECO:0000256" key="4">
    <source>
        <dbReference type="ARBA" id="ARBA00023163"/>
    </source>
</evidence>
<evidence type="ECO:0000259" key="5">
    <source>
        <dbReference type="PROSITE" id="PS50931"/>
    </source>
</evidence>
<sequence length="306" mass="33917">MERDSRIDLNLFRVLDAIYTHGGVSAAARVLHLTQPAVTHALRRLRDQLGDPLFVRQGNRLLPTDKVRAMMPSVQSHLKGLLASTRAQPAFHAAQLQLELVIGFRDILESIVLPGLMADIGKEAPGVRLVSRRVAADEVERELGAGTLDLAVDRPLRAGSQISRRRMLDETLVVVMRRNHPLSGQLRRSDYLGAQHVTVSPLGESSALDVLLGQNGMFREVRMVCQHYFSACQIAAASELLLTVPKAYADHLAGLLPITVHPLPLRLKAIPILAYWHQSKDGDAAHRWFRERLVKSITRAMTASSR</sequence>
<dbReference type="RefSeq" id="WP_114824026.1">
    <property type="nucleotide sequence ID" value="NZ_QQSY01000001.1"/>
</dbReference>
<dbReference type="SUPFAM" id="SSF53850">
    <property type="entry name" value="Periplasmic binding protein-like II"/>
    <property type="match status" value="1"/>
</dbReference>
<accession>A0A370KDX6</accession>
<dbReference type="CDD" id="cd08417">
    <property type="entry name" value="PBP2_Nitroaromatics_like"/>
    <property type="match status" value="1"/>
</dbReference>
<keyword evidence="2" id="KW-0805">Transcription regulation</keyword>
<evidence type="ECO:0000256" key="2">
    <source>
        <dbReference type="ARBA" id="ARBA00023015"/>
    </source>
</evidence>
<dbReference type="Proteomes" id="UP000254711">
    <property type="component" value="Unassembled WGS sequence"/>
</dbReference>
<dbReference type="Gene3D" id="3.40.190.10">
    <property type="entry name" value="Periplasmic binding protein-like II"/>
    <property type="match status" value="2"/>
</dbReference>
<dbReference type="OrthoDB" id="8557381at2"/>
<dbReference type="Pfam" id="PF03466">
    <property type="entry name" value="LysR_substrate"/>
    <property type="match status" value="1"/>
</dbReference>
<dbReference type="InterPro" id="IPR036390">
    <property type="entry name" value="WH_DNA-bd_sf"/>
</dbReference>
<protein>
    <submittedName>
        <fullName evidence="6">LysR family transcriptional regulator</fullName>
    </submittedName>
</protein>
<dbReference type="SUPFAM" id="SSF46785">
    <property type="entry name" value="Winged helix' DNA-binding domain"/>
    <property type="match status" value="1"/>
</dbReference>
<evidence type="ECO:0000256" key="1">
    <source>
        <dbReference type="ARBA" id="ARBA00009437"/>
    </source>
</evidence>
<dbReference type="GO" id="GO:0003700">
    <property type="term" value="F:DNA-binding transcription factor activity"/>
    <property type="evidence" value="ECO:0007669"/>
    <property type="project" value="InterPro"/>
</dbReference>
<dbReference type="Pfam" id="PF00126">
    <property type="entry name" value="HTH_1"/>
    <property type="match status" value="1"/>
</dbReference>
<keyword evidence="4" id="KW-0804">Transcription</keyword>
<dbReference type="PROSITE" id="PS50931">
    <property type="entry name" value="HTH_LYSR"/>
    <property type="match status" value="1"/>
</dbReference>
<evidence type="ECO:0000256" key="3">
    <source>
        <dbReference type="ARBA" id="ARBA00023125"/>
    </source>
</evidence>
<evidence type="ECO:0000313" key="7">
    <source>
        <dbReference type="Proteomes" id="UP000254711"/>
    </source>
</evidence>
<dbReference type="InterPro" id="IPR036388">
    <property type="entry name" value="WH-like_DNA-bd_sf"/>
</dbReference>
<dbReference type="PRINTS" id="PR00039">
    <property type="entry name" value="HTHLYSR"/>
</dbReference>
<comment type="caution">
    <text evidence="6">The sequence shown here is derived from an EMBL/GenBank/DDBJ whole genome shotgun (WGS) entry which is preliminary data.</text>
</comment>
<dbReference type="AlphaFoldDB" id="A0A370KDX6"/>
<proteinExistence type="inferred from homology"/>
<organism evidence="6 7">
    <name type="scientific">Dyella solisilvae</name>
    <dbReference type="NCBI Taxonomy" id="1920168"/>
    <lineage>
        <taxon>Bacteria</taxon>
        <taxon>Pseudomonadati</taxon>
        <taxon>Pseudomonadota</taxon>
        <taxon>Gammaproteobacteria</taxon>
        <taxon>Lysobacterales</taxon>
        <taxon>Rhodanobacteraceae</taxon>
        <taxon>Dyella</taxon>
    </lineage>
</organism>
<name>A0A370KDX6_9GAMM</name>
<dbReference type="PANTHER" id="PTHR30118:SF15">
    <property type="entry name" value="TRANSCRIPTIONAL REGULATORY PROTEIN"/>
    <property type="match status" value="1"/>
</dbReference>
<comment type="similarity">
    <text evidence="1">Belongs to the LysR transcriptional regulatory family.</text>
</comment>
<dbReference type="InterPro" id="IPR000847">
    <property type="entry name" value="LysR_HTH_N"/>
</dbReference>
<dbReference type="InterPro" id="IPR050389">
    <property type="entry name" value="LysR-type_TF"/>
</dbReference>
<dbReference type="GO" id="GO:0003677">
    <property type="term" value="F:DNA binding"/>
    <property type="evidence" value="ECO:0007669"/>
    <property type="project" value="UniProtKB-KW"/>
</dbReference>
<keyword evidence="3" id="KW-0238">DNA-binding</keyword>
<keyword evidence="7" id="KW-1185">Reference proteome</keyword>
<reference evidence="6 7" key="1">
    <citation type="submission" date="2018-07" db="EMBL/GenBank/DDBJ databases">
        <title>Dyella solisilvae sp. nov., isolated from the pine and broad-leaved mixed forest soil.</title>
        <authorList>
            <person name="Gao Z."/>
            <person name="Qiu L."/>
        </authorList>
    </citation>
    <scope>NUCLEOTIDE SEQUENCE [LARGE SCALE GENOMIC DNA]</scope>
    <source>
        <strain evidence="6 7">DHG54</strain>
    </source>
</reference>